<dbReference type="InterPro" id="IPR050922">
    <property type="entry name" value="LytR/CpsA/Psr_CW_biosynth"/>
</dbReference>
<organism evidence="4 5">
    <name type="scientific">Arthrobacter ginkgonis</name>
    <dbReference type="NCBI Taxonomy" id="1630594"/>
    <lineage>
        <taxon>Bacteria</taxon>
        <taxon>Bacillati</taxon>
        <taxon>Actinomycetota</taxon>
        <taxon>Actinomycetes</taxon>
        <taxon>Micrococcales</taxon>
        <taxon>Micrococcaceae</taxon>
        <taxon>Arthrobacter</taxon>
    </lineage>
</organism>
<name>A0ABP7BUT2_9MICC</name>
<feature type="domain" description="Cell envelope-related transcriptional attenuator" evidence="3">
    <location>
        <begin position="105"/>
        <end position="249"/>
    </location>
</feature>
<dbReference type="Proteomes" id="UP001500752">
    <property type="component" value="Unassembled WGS sequence"/>
</dbReference>
<accession>A0ABP7BUT2</accession>
<keyword evidence="2" id="KW-1133">Transmembrane helix</keyword>
<evidence type="ECO:0000256" key="2">
    <source>
        <dbReference type="SAM" id="Phobius"/>
    </source>
</evidence>
<sequence>MMAQHEFDDWLAGGAPARRRRPVRALLAAVLVLVLLAGLAVGGYLFALARSFESKTATIAPAFPEEALRPAANATGATNILLLGSDSRDTGGTSATAAGLLNSGRSDTMMLVHVPGDGSGVYVASIMRDTWVEIPGHGSHKINAAFAYGGVPLAVLSIETLLGTRIDHVAAIDMEGFKGLTDALGGVEVDVPVAFDASQLKGHHFAEGRQPMNGEQALAFVRERKAFADGDYQRVRDQQVFLKALLGELTSRETLTSPATVWDAVGQISPYLAVDESLDALAAGRVGLSMARTRSGNMHFFTLPTLGTGRSADGQSIVLPDTAAIAALAGALAEDDVAGFVQDHGL</sequence>
<keyword evidence="5" id="KW-1185">Reference proteome</keyword>
<dbReference type="PANTHER" id="PTHR33392">
    <property type="entry name" value="POLYISOPRENYL-TEICHOIC ACID--PEPTIDOGLYCAN TEICHOIC ACID TRANSFERASE TAGU"/>
    <property type="match status" value="1"/>
</dbReference>
<comment type="caution">
    <text evidence="4">The sequence shown here is derived from an EMBL/GenBank/DDBJ whole genome shotgun (WGS) entry which is preliminary data.</text>
</comment>
<evidence type="ECO:0000259" key="3">
    <source>
        <dbReference type="Pfam" id="PF03816"/>
    </source>
</evidence>
<comment type="similarity">
    <text evidence="1">Belongs to the LytR/CpsA/Psr (LCP) family.</text>
</comment>
<dbReference type="Pfam" id="PF03816">
    <property type="entry name" value="LytR_cpsA_psr"/>
    <property type="match status" value="1"/>
</dbReference>
<dbReference type="NCBIfam" id="TIGR00350">
    <property type="entry name" value="lytR_cpsA_psr"/>
    <property type="match status" value="1"/>
</dbReference>
<evidence type="ECO:0000313" key="5">
    <source>
        <dbReference type="Proteomes" id="UP001500752"/>
    </source>
</evidence>
<protein>
    <submittedName>
        <fullName evidence="4">LCP family protein</fullName>
    </submittedName>
</protein>
<dbReference type="InterPro" id="IPR004474">
    <property type="entry name" value="LytR_CpsA_psr"/>
</dbReference>
<proteinExistence type="inferred from homology"/>
<feature type="transmembrane region" description="Helical" evidence="2">
    <location>
        <begin position="25"/>
        <end position="47"/>
    </location>
</feature>
<dbReference type="PANTHER" id="PTHR33392:SF6">
    <property type="entry name" value="POLYISOPRENYL-TEICHOIC ACID--PEPTIDOGLYCAN TEICHOIC ACID TRANSFERASE TAGU"/>
    <property type="match status" value="1"/>
</dbReference>
<gene>
    <name evidence="4" type="ORF">GCM10023081_05950</name>
</gene>
<keyword evidence="2" id="KW-0812">Transmembrane</keyword>
<evidence type="ECO:0000313" key="4">
    <source>
        <dbReference type="EMBL" id="GAA3670448.1"/>
    </source>
</evidence>
<evidence type="ECO:0000256" key="1">
    <source>
        <dbReference type="ARBA" id="ARBA00006068"/>
    </source>
</evidence>
<dbReference type="EMBL" id="BAABEO010000008">
    <property type="protein sequence ID" value="GAA3670448.1"/>
    <property type="molecule type" value="Genomic_DNA"/>
</dbReference>
<reference evidence="5" key="1">
    <citation type="journal article" date="2019" name="Int. J. Syst. Evol. Microbiol.">
        <title>The Global Catalogue of Microorganisms (GCM) 10K type strain sequencing project: providing services to taxonomists for standard genome sequencing and annotation.</title>
        <authorList>
            <consortium name="The Broad Institute Genomics Platform"/>
            <consortium name="The Broad Institute Genome Sequencing Center for Infectious Disease"/>
            <person name="Wu L."/>
            <person name="Ma J."/>
        </authorList>
    </citation>
    <scope>NUCLEOTIDE SEQUENCE [LARGE SCALE GENOMIC DNA]</scope>
    <source>
        <strain evidence="5">JCM 30742</strain>
    </source>
</reference>
<dbReference type="Gene3D" id="3.40.630.190">
    <property type="entry name" value="LCP protein"/>
    <property type="match status" value="1"/>
</dbReference>
<keyword evidence="2" id="KW-0472">Membrane</keyword>
<dbReference type="RefSeq" id="WP_345148360.1">
    <property type="nucleotide sequence ID" value="NZ_BAABEO010000008.1"/>
</dbReference>